<feature type="chain" id="PRO_5041344304" evidence="1">
    <location>
        <begin position="16"/>
        <end position="132"/>
    </location>
</feature>
<gene>
    <name evidence="2" type="ORF">Zmor_025364</name>
</gene>
<comment type="caution">
    <text evidence="2">The sequence shown here is derived from an EMBL/GenBank/DDBJ whole genome shotgun (WGS) entry which is preliminary data.</text>
</comment>
<dbReference type="CDD" id="cd23992">
    <property type="entry name" value="PBP_GOBP"/>
    <property type="match status" value="1"/>
</dbReference>
<dbReference type="EMBL" id="JALNTZ010000008">
    <property type="protein sequence ID" value="KAJ3642600.1"/>
    <property type="molecule type" value="Genomic_DNA"/>
</dbReference>
<accession>A0AA38HRR7</accession>
<keyword evidence="3" id="KW-1185">Reference proteome</keyword>
<dbReference type="SUPFAM" id="SSF47565">
    <property type="entry name" value="Insect pheromone/odorant-binding proteins"/>
    <property type="match status" value="1"/>
</dbReference>
<sequence>MKYLTFFLFIVATTGIQFFCVKDDFVERYSDCINTSGVDEEDAKMLQHGNIVDKPQLKQFLFCINQQNNIQDRNGNFDTDLLRQKLKNPILSSDLVDTLINKCIIHQATPQESAYQFLKCSRSSIMINTDVS</sequence>
<dbReference type="AlphaFoldDB" id="A0AA38HRR7"/>
<dbReference type="InterPro" id="IPR006170">
    <property type="entry name" value="PBP/GOBP"/>
</dbReference>
<proteinExistence type="predicted"/>
<evidence type="ECO:0000313" key="3">
    <source>
        <dbReference type="Proteomes" id="UP001168821"/>
    </source>
</evidence>
<dbReference type="GO" id="GO:0005549">
    <property type="term" value="F:odorant binding"/>
    <property type="evidence" value="ECO:0007669"/>
    <property type="project" value="InterPro"/>
</dbReference>
<dbReference type="Proteomes" id="UP001168821">
    <property type="component" value="Unassembled WGS sequence"/>
</dbReference>
<evidence type="ECO:0000313" key="2">
    <source>
        <dbReference type="EMBL" id="KAJ3642600.1"/>
    </source>
</evidence>
<organism evidence="2 3">
    <name type="scientific">Zophobas morio</name>
    <dbReference type="NCBI Taxonomy" id="2755281"/>
    <lineage>
        <taxon>Eukaryota</taxon>
        <taxon>Metazoa</taxon>
        <taxon>Ecdysozoa</taxon>
        <taxon>Arthropoda</taxon>
        <taxon>Hexapoda</taxon>
        <taxon>Insecta</taxon>
        <taxon>Pterygota</taxon>
        <taxon>Neoptera</taxon>
        <taxon>Endopterygota</taxon>
        <taxon>Coleoptera</taxon>
        <taxon>Polyphaga</taxon>
        <taxon>Cucujiformia</taxon>
        <taxon>Tenebrionidae</taxon>
        <taxon>Zophobas</taxon>
    </lineage>
</organism>
<dbReference type="Gene3D" id="1.10.238.20">
    <property type="entry name" value="Pheromone/general odorant binding protein domain"/>
    <property type="match status" value="1"/>
</dbReference>
<evidence type="ECO:0000256" key="1">
    <source>
        <dbReference type="SAM" id="SignalP"/>
    </source>
</evidence>
<protein>
    <submittedName>
        <fullName evidence="2">Uncharacterized protein</fullName>
    </submittedName>
</protein>
<name>A0AA38HRR7_9CUCU</name>
<dbReference type="Pfam" id="PF01395">
    <property type="entry name" value="PBP_GOBP"/>
    <property type="match status" value="1"/>
</dbReference>
<feature type="signal peptide" evidence="1">
    <location>
        <begin position="1"/>
        <end position="15"/>
    </location>
</feature>
<dbReference type="InterPro" id="IPR036728">
    <property type="entry name" value="PBP_GOBP_sf"/>
</dbReference>
<keyword evidence="1" id="KW-0732">Signal</keyword>
<reference evidence="2" key="1">
    <citation type="journal article" date="2023" name="G3 (Bethesda)">
        <title>Whole genome assemblies of Zophobas morio and Tenebrio molitor.</title>
        <authorList>
            <person name="Kaur S."/>
            <person name="Stinson S.A."/>
            <person name="diCenzo G.C."/>
        </authorList>
    </citation>
    <scope>NUCLEOTIDE SEQUENCE</scope>
    <source>
        <strain evidence="2">QUZm001</strain>
    </source>
</reference>
<dbReference type="SMART" id="SM00708">
    <property type="entry name" value="PhBP"/>
    <property type="match status" value="1"/>
</dbReference>